<dbReference type="EMBL" id="KI964012">
    <property type="protein sequence ID" value="EUC44057.1"/>
    <property type="molecule type" value="Genomic_DNA"/>
</dbReference>
<dbReference type="PANTHER" id="PTHR43775:SF28">
    <property type="entry name" value="SYNTHASE, PUTATIVE-RELATED"/>
    <property type="match status" value="1"/>
</dbReference>
<evidence type="ECO:0000256" key="1">
    <source>
        <dbReference type="SAM" id="MobiDB-lite"/>
    </source>
</evidence>
<dbReference type="GeneID" id="19124997"/>
<reference evidence="3 4" key="1">
    <citation type="journal article" date="2013" name="PLoS Genet.">
        <title>Comparative genome structure, secondary metabolite, and effector coding capacity across Cochliobolus pathogens.</title>
        <authorList>
            <person name="Condon B.J."/>
            <person name="Leng Y."/>
            <person name="Wu D."/>
            <person name="Bushley K.E."/>
            <person name="Ohm R.A."/>
            <person name="Otillar R."/>
            <person name="Martin J."/>
            <person name="Schackwitz W."/>
            <person name="Grimwood J."/>
            <person name="MohdZainudin N."/>
            <person name="Xue C."/>
            <person name="Wang R."/>
            <person name="Manning V.A."/>
            <person name="Dhillon B."/>
            <person name="Tu Z.J."/>
            <person name="Steffenson B.J."/>
            <person name="Salamov A."/>
            <person name="Sun H."/>
            <person name="Lowry S."/>
            <person name="LaButti K."/>
            <person name="Han J."/>
            <person name="Copeland A."/>
            <person name="Lindquist E."/>
            <person name="Barry K."/>
            <person name="Schmutz J."/>
            <person name="Baker S.E."/>
            <person name="Ciuffetti L.M."/>
            <person name="Grigoriev I.V."/>
            <person name="Zhong S."/>
            <person name="Turgeon B.G."/>
        </authorList>
    </citation>
    <scope>NUCLEOTIDE SEQUENCE [LARGE SCALE GENOMIC DNA]</scope>
    <source>
        <strain evidence="3 4">ATCC 44560</strain>
    </source>
</reference>
<dbReference type="GO" id="GO:0004312">
    <property type="term" value="F:fatty acid synthase activity"/>
    <property type="evidence" value="ECO:0007669"/>
    <property type="project" value="TreeGrafter"/>
</dbReference>
<gene>
    <name evidence="3" type="ORF">COCMIDRAFT_6546</name>
</gene>
<dbReference type="Pfam" id="PF00109">
    <property type="entry name" value="ketoacyl-synt"/>
    <property type="match status" value="1"/>
</dbReference>
<dbReference type="PANTHER" id="PTHR43775">
    <property type="entry name" value="FATTY ACID SYNTHASE"/>
    <property type="match status" value="1"/>
</dbReference>
<dbReference type="STRING" id="930090.W6YXB9"/>
<sequence length="379" mass="40411">MSITNGTNVTNGNGASHTNGHANGHANGTNGHANGTNGHANGANGTNGHVNGGSHENGINGLHVDDANNNVIPVAICGMGLRLPGGNHTPQEFWQFLVNKGDGRVRVPMTRYNVSAYHETTKRPTTVATEYGYFLDESVKLGALDTSRFSMSRSDVEFSDPQQRHLLEVVTEALEDAGEANFRGKKIGCYFGNMCEDWGEMMNRDPLWHGANKIDGYQDWMLANRISYEFGLTGPSMTIRTACSSALTGLAEAFAAIQRGICEGAIIAGSNLILAPGMTQQMTEKGILSPNGSCKTFSADADGYARGEAFTAVFIKPLDAAIRDGNPIRAVIRSAVANSDGKTQGITQPNGYAHEAMIRLACKQAGINVQRGDMKKICS</sequence>
<feature type="region of interest" description="Disordered" evidence="1">
    <location>
        <begin position="1"/>
        <end position="61"/>
    </location>
</feature>
<feature type="domain" description="Ketosynthase family 3 (KS3)" evidence="2">
    <location>
        <begin position="71"/>
        <end position="379"/>
    </location>
</feature>
<dbReference type="SMART" id="SM00825">
    <property type="entry name" value="PKS_KS"/>
    <property type="match status" value="1"/>
</dbReference>
<dbReference type="InterPro" id="IPR050091">
    <property type="entry name" value="PKS_NRPS_Biosynth_Enz"/>
</dbReference>
<evidence type="ECO:0000259" key="2">
    <source>
        <dbReference type="PROSITE" id="PS52004"/>
    </source>
</evidence>
<dbReference type="InterPro" id="IPR014030">
    <property type="entry name" value="Ketoacyl_synth_N"/>
</dbReference>
<dbReference type="InterPro" id="IPR016039">
    <property type="entry name" value="Thiolase-like"/>
</dbReference>
<evidence type="ECO:0000313" key="3">
    <source>
        <dbReference type="EMBL" id="EUC44057.1"/>
    </source>
</evidence>
<feature type="compositionally biased region" description="Low complexity" evidence="1">
    <location>
        <begin position="1"/>
        <end position="53"/>
    </location>
</feature>
<dbReference type="PROSITE" id="PS52004">
    <property type="entry name" value="KS3_2"/>
    <property type="match status" value="1"/>
</dbReference>
<dbReference type="CDD" id="cd00833">
    <property type="entry name" value="PKS"/>
    <property type="match status" value="1"/>
</dbReference>
<dbReference type="Gene3D" id="3.40.47.10">
    <property type="match status" value="1"/>
</dbReference>
<dbReference type="KEGG" id="bor:COCMIDRAFT_6546"/>
<dbReference type="Proteomes" id="UP000054032">
    <property type="component" value="Unassembled WGS sequence"/>
</dbReference>
<dbReference type="InterPro" id="IPR020841">
    <property type="entry name" value="PKS_Beta-ketoAc_synthase_dom"/>
</dbReference>
<dbReference type="AlphaFoldDB" id="W6YXB9"/>
<organism evidence="3 4">
    <name type="scientific">Bipolaris oryzae ATCC 44560</name>
    <dbReference type="NCBI Taxonomy" id="930090"/>
    <lineage>
        <taxon>Eukaryota</taxon>
        <taxon>Fungi</taxon>
        <taxon>Dikarya</taxon>
        <taxon>Ascomycota</taxon>
        <taxon>Pezizomycotina</taxon>
        <taxon>Dothideomycetes</taxon>
        <taxon>Pleosporomycetidae</taxon>
        <taxon>Pleosporales</taxon>
        <taxon>Pleosporineae</taxon>
        <taxon>Pleosporaceae</taxon>
        <taxon>Bipolaris</taxon>
    </lineage>
</organism>
<proteinExistence type="predicted"/>
<dbReference type="eggNOG" id="KOG1202">
    <property type="taxonomic scope" value="Eukaryota"/>
</dbReference>
<name>W6YXB9_COCMI</name>
<dbReference type="OrthoDB" id="3695079at2759"/>
<dbReference type="HOGENOM" id="CLU_000022_16_2_1"/>
<dbReference type="GO" id="GO:0006633">
    <property type="term" value="P:fatty acid biosynthetic process"/>
    <property type="evidence" value="ECO:0007669"/>
    <property type="project" value="TreeGrafter"/>
</dbReference>
<dbReference type="GO" id="GO:0044550">
    <property type="term" value="P:secondary metabolite biosynthetic process"/>
    <property type="evidence" value="ECO:0007669"/>
    <property type="project" value="TreeGrafter"/>
</dbReference>
<dbReference type="RefSeq" id="XP_007689390.1">
    <property type="nucleotide sequence ID" value="XM_007691200.1"/>
</dbReference>
<keyword evidence="4" id="KW-1185">Reference proteome</keyword>
<dbReference type="SUPFAM" id="SSF53901">
    <property type="entry name" value="Thiolase-like"/>
    <property type="match status" value="2"/>
</dbReference>
<accession>W6YXB9</accession>
<protein>
    <recommendedName>
        <fullName evidence="2">Ketosynthase family 3 (KS3) domain-containing protein</fullName>
    </recommendedName>
</protein>
<evidence type="ECO:0000313" key="4">
    <source>
        <dbReference type="Proteomes" id="UP000054032"/>
    </source>
</evidence>